<gene>
    <name evidence="1" type="ORF">UV8b_05547</name>
</gene>
<keyword evidence="2" id="KW-1185">Reference proteome</keyword>
<name>A0A8E5HTE9_USTVR</name>
<dbReference type="RefSeq" id="XP_042998977.1">
    <property type="nucleotide sequence ID" value="XM_043143044.1"/>
</dbReference>
<dbReference type="OrthoDB" id="3016366at2759"/>
<accession>A0A8E5HTE9</accession>
<sequence>MAALRNEQEKPSLAIWVKDALVELHNSGEIVLPADIDALEASAVKLGFQWAPHAEQGEGATVINDAF</sequence>
<evidence type="ECO:0000313" key="1">
    <source>
        <dbReference type="EMBL" id="QUC21304.1"/>
    </source>
</evidence>
<dbReference type="Proteomes" id="UP000027002">
    <property type="component" value="Chromosome 4"/>
</dbReference>
<dbReference type="KEGG" id="uvi:66066324"/>
<dbReference type="GeneID" id="66066324"/>
<protein>
    <submittedName>
        <fullName evidence="1">Uncharacterized protein</fullName>
    </submittedName>
</protein>
<evidence type="ECO:0000313" key="2">
    <source>
        <dbReference type="Proteomes" id="UP000027002"/>
    </source>
</evidence>
<dbReference type="AlphaFoldDB" id="A0A8E5HTE9"/>
<proteinExistence type="predicted"/>
<reference evidence="1" key="1">
    <citation type="submission" date="2020-03" db="EMBL/GenBank/DDBJ databases">
        <title>A mixture of massive structural variations and highly conserved coding sequences in Ustilaginoidea virens genome.</title>
        <authorList>
            <person name="Zhang K."/>
            <person name="Zhao Z."/>
            <person name="Zhang Z."/>
            <person name="Li Y."/>
            <person name="Hsiang T."/>
            <person name="Sun W."/>
        </authorList>
    </citation>
    <scope>NUCLEOTIDE SEQUENCE</scope>
    <source>
        <strain evidence="1">UV-8b</strain>
    </source>
</reference>
<dbReference type="EMBL" id="CP072756">
    <property type="protein sequence ID" value="QUC21304.1"/>
    <property type="molecule type" value="Genomic_DNA"/>
</dbReference>
<organism evidence="1 2">
    <name type="scientific">Ustilaginoidea virens</name>
    <name type="common">Rice false smut fungus</name>
    <name type="synonym">Villosiclava virens</name>
    <dbReference type="NCBI Taxonomy" id="1159556"/>
    <lineage>
        <taxon>Eukaryota</taxon>
        <taxon>Fungi</taxon>
        <taxon>Dikarya</taxon>
        <taxon>Ascomycota</taxon>
        <taxon>Pezizomycotina</taxon>
        <taxon>Sordariomycetes</taxon>
        <taxon>Hypocreomycetidae</taxon>
        <taxon>Hypocreales</taxon>
        <taxon>Clavicipitaceae</taxon>
        <taxon>Ustilaginoidea</taxon>
    </lineage>
</organism>